<protein>
    <submittedName>
        <fullName evidence="1">DUF945 family protein</fullName>
    </submittedName>
</protein>
<keyword evidence="2" id="KW-1185">Reference proteome</keyword>
<organism evidence="1 2">
    <name type="scientific">Vibrio ostreicida</name>
    <dbReference type="NCBI Taxonomy" id="526588"/>
    <lineage>
        <taxon>Bacteria</taxon>
        <taxon>Pseudomonadati</taxon>
        <taxon>Pseudomonadota</taxon>
        <taxon>Gammaproteobacteria</taxon>
        <taxon>Vibrionales</taxon>
        <taxon>Vibrionaceae</taxon>
        <taxon>Vibrio</taxon>
    </lineage>
</organism>
<dbReference type="InterPro" id="IPR010352">
    <property type="entry name" value="DUF945"/>
</dbReference>
<dbReference type="Proteomes" id="UP001238540">
    <property type="component" value="Unassembled WGS sequence"/>
</dbReference>
<dbReference type="Pfam" id="PF06097">
    <property type="entry name" value="DUF945"/>
    <property type="match status" value="1"/>
</dbReference>
<comment type="caution">
    <text evidence="1">The sequence shown here is derived from an EMBL/GenBank/DDBJ whole genome shotgun (WGS) entry which is preliminary data.</text>
</comment>
<proteinExistence type="predicted"/>
<accession>A0ABT8BUD1</accession>
<evidence type="ECO:0000313" key="1">
    <source>
        <dbReference type="EMBL" id="MDN3610314.1"/>
    </source>
</evidence>
<reference evidence="2" key="1">
    <citation type="journal article" date="2019" name="Int. J. Syst. Evol. Microbiol.">
        <title>The Global Catalogue of Microorganisms (GCM) 10K type strain sequencing project: providing services to taxonomists for standard genome sequencing and annotation.</title>
        <authorList>
            <consortium name="The Broad Institute Genomics Platform"/>
            <consortium name="The Broad Institute Genome Sequencing Center for Infectious Disease"/>
            <person name="Wu L."/>
            <person name="Ma J."/>
        </authorList>
    </citation>
    <scope>NUCLEOTIDE SEQUENCE [LARGE SCALE GENOMIC DNA]</scope>
    <source>
        <strain evidence="2">CECT 7398</strain>
    </source>
</reference>
<gene>
    <name evidence="1" type="ORF">QWZ16_11430</name>
</gene>
<sequence>MHQLKKYGAIGGAIALVVCWPLAVGQIGKNVINDSIGNMSSDVLKAEVVRYERGYLSSDVQTRYTILDPEFVRQLESDDLPTEIIVNSHVSHGILSLKAVSTLDNLEQLPLTLTTVTQLNGNTDYTLDLDNWHQSTQGDEGVMVSVTPSILKGHVSVLGEVSFDLDIPSVEIDFVGGEKMLLSGMSGTGLGRKQNSFWLGEQEINMAEMSILDAQQNTMLAIKNGQYLLSSSIDETSQRLHSQHVSTVEQIVMPQGTANDVVVDFELGDLDSVSFENILEVYQGSSKLGPEESEKVIPFVETLIEKGFYLSLNKMAVNFGNDSEFEGQIKVTLPEGTNSVTQNPMAVLQNLTGDLGASFSGGLVEQYPFIKQGVEDAVMMKFASKTDKGYQIQAQLKEGNLVFESGQKIPLMAILFGAVMQ</sequence>
<dbReference type="RefSeq" id="WP_170882027.1">
    <property type="nucleotide sequence ID" value="NZ_JABEYA020000001.1"/>
</dbReference>
<dbReference type="EMBL" id="JAUFQC010000001">
    <property type="protein sequence ID" value="MDN3610314.1"/>
    <property type="molecule type" value="Genomic_DNA"/>
</dbReference>
<name>A0ABT8BUD1_9VIBR</name>
<evidence type="ECO:0000313" key="2">
    <source>
        <dbReference type="Proteomes" id="UP001238540"/>
    </source>
</evidence>